<name>A0ABS1H0B1_9PSED</name>
<dbReference type="RefSeq" id="WP_200657671.1">
    <property type="nucleotide sequence ID" value="NZ_JAENSR010000009.1"/>
</dbReference>
<proteinExistence type="predicted"/>
<evidence type="ECO:0000313" key="2">
    <source>
        <dbReference type="Proteomes" id="UP000620382"/>
    </source>
</evidence>
<gene>
    <name evidence="1" type="ORF">JJD71_26570</name>
</gene>
<comment type="caution">
    <text evidence="1">The sequence shown here is derived from an EMBL/GenBank/DDBJ whole genome shotgun (WGS) entry which is preliminary data.</text>
</comment>
<protein>
    <submittedName>
        <fullName evidence="1">Uncharacterized protein</fullName>
    </submittedName>
</protein>
<keyword evidence="2" id="KW-1185">Reference proteome</keyword>
<evidence type="ECO:0000313" key="1">
    <source>
        <dbReference type="EMBL" id="MBK3462635.1"/>
    </source>
</evidence>
<organism evidence="1 2">
    <name type="scientific">Pseudomonas haemolytica</name>
    <dbReference type="NCBI Taxonomy" id="2600065"/>
    <lineage>
        <taxon>Bacteria</taxon>
        <taxon>Pseudomonadati</taxon>
        <taxon>Pseudomonadota</taxon>
        <taxon>Gammaproteobacteria</taxon>
        <taxon>Pseudomonadales</taxon>
        <taxon>Pseudomonadaceae</taxon>
        <taxon>Pseudomonas</taxon>
    </lineage>
</organism>
<accession>A0ABS1H0B1</accession>
<reference evidence="1 2" key="1">
    <citation type="submission" date="2021-01" db="EMBL/GenBank/DDBJ databases">
        <title>Antibiotic resistance and phylogeny of Pseudomonas spp. isolated over three decades from chicken meat in the Norwegian food chain.</title>
        <authorList>
            <person name="Moen B."/>
        </authorList>
    </citation>
    <scope>NUCLEOTIDE SEQUENCE [LARGE SCALE GENOMIC DNA]</scope>
    <source>
        <strain evidence="1 2">MF6766</strain>
    </source>
</reference>
<sequence>MSENSSIPLTLKTNEKSVEFEIELSMKGYEIFSSMVKQKHYLFNRDLMRLRTAYILANGHELKQTEQLSVDRLAGMVHLISLKNYQTPADLDILELHYIVEKNTFFFKFLSSVSYEFDYIAEYKKSKGA</sequence>
<dbReference type="EMBL" id="JAENSR010000009">
    <property type="protein sequence ID" value="MBK3462635.1"/>
    <property type="molecule type" value="Genomic_DNA"/>
</dbReference>
<dbReference type="Proteomes" id="UP000620382">
    <property type="component" value="Unassembled WGS sequence"/>
</dbReference>